<evidence type="ECO:0000256" key="4">
    <source>
        <dbReference type="ARBA" id="ARBA00022989"/>
    </source>
</evidence>
<feature type="transmembrane region" description="Helical" evidence="6">
    <location>
        <begin position="255"/>
        <end position="277"/>
    </location>
</feature>
<dbReference type="RefSeq" id="WP_345488968.1">
    <property type="nucleotide sequence ID" value="NZ_BAABHY010000001.1"/>
</dbReference>
<evidence type="ECO:0000256" key="5">
    <source>
        <dbReference type="ARBA" id="ARBA00023136"/>
    </source>
</evidence>
<feature type="transmembrane region" description="Helical" evidence="6">
    <location>
        <begin position="20"/>
        <end position="38"/>
    </location>
</feature>
<dbReference type="PANTHER" id="PTHR30294">
    <property type="entry name" value="MEMBRANE COMPONENT OF ABC TRANSPORTER YHHJ-RELATED"/>
    <property type="match status" value="1"/>
</dbReference>
<keyword evidence="3 6" id="KW-0812">Transmembrane</keyword>
<evidence type="ECO:0000313" key="9">
    <source>
        <dbReference type="Proteomes" id="UP001500171"/>
    </source>
</evidence>
<evidence type="ECO:0000259" key="7">
    <source>
        <dbReference type="Pfam" id="PF12698"/>
    </source>
</evidence>
<dbReference type="InterPro" id="IPR013525">
    <property type="entry name" value="ABC2_TM"/>
</dbReference>
<keyword evidence="9" id="KW-1185">Reference proteome</keyword>
<proteinExistence type="predicted"/>
<evidence type="ECO:0000256" key="3">
    <source>
        <dbReference type="ARBA" id="ARBA00022692"/>
    </source>
</evidence>
<reference evidence="9" key="1">
    <citation type="journal article" date="2019" name="Int. J. Syst. Evol. Microbiol.">
        <title>The Global Catalogue of Microorganisms (GCM) 10K type strain sequencing project: providing services to taxonomists for standard genome sequencing and annotation.</title>
        <authorList>
            <consortium name="The Broad Institute Genomics Platform"/>
            <consortium name="The Broad Institute Genome Sequencing Center for Infectious Disease"/>
            <person name="Wu L."/>
            <person name="Ma J."/>
        </authorList>
    </citation>
    <scope>NUCLEOTIDE SEQUENCE [LARGE SCALE GENOMIC DNA]</scope>
    <source>
        <strain evidence="9">JCM 18050</strain>
    </source>
</reference>
<keyword evidence="2" id="KW-1003">Cell membrane</keyword>
<organism evidence="8 9">
    <name type="scientific">Orbus sasakiae</name>
    <dbReference type="NCBI Taxonomy" id="1078475"/>
    <lineage>
        <taxon>Bacteria</taxon>
        <taxon>Pseudomonadati</taxon>
        <taxon>Pseudomonadota</taxon>
        <taxon>Gammaproteobacteria</taxon>
        <taxon>Orbales</taxon>
        <taxon>Orbaceae</taxon>
        <taxon>Orbus</taxon>
    </lineage>
</organism>
<gene>
    <name evidence="8" type="ORF">GCM10023211_07550</name>
</gene>
<dbReference type="InterPro" id="IPR051449">
    <property type="entry name" value="ABC-2_transporter_component"/>
</dbReference>
<evidence type="ECO:0000256" key="6">
    <source>
        <dbReference type="SAM" id="Phobius"/>
    </source>
</evidence>
<dbReference type="EMBL" id="BAABHY010000001">
    <property type="protein sequence ID" value="GAA5106992.1"/>
    <property type="molecule type" value="Genomic_DNA"/>
</dbReference>
<accession>A0ABP9N3Q1</accession>
<evidence type="ECO:0000313" key="8">
    <source>
        <dbReference type="EMBL" id="GAA5106992.1"/>
    </source>
</evidence>
<evidence type="ECO:0000256" key="2">
    <source>
        <dbReference type="ARBA" id="ARBA00022475"/>
    </source>
</evidence>
<keyword evidence="5 6" id="KW-0472">Membrane</keyword>
<feature type="domain" description="ABC-2 type transporter transmembrane" evidence="7">
    <location>
        <begin position="21"/>
        <end position="387"/>
    </location>
</feature>
<keyword evidence="4 6" id="KW-1133">Transmembrane helix</keyword>
<evidence type="ECO:0000256" key="1">
    <source>
        <dbReference type="ARBA" id="ARBA00004651"/>
    </source>
</evidence>
<sequence>MLSAIIKEFRLLSRDLHGMVVLFLMPMIFMLIMSIALSQADDVNQNIKLALVGSELNQLNHDVINELMIQQHIHADFFDLTALDKAKQQLINKKYDVLIINVNYQSTSLKDEQPVELLSLASMEQTRLMSLQAIVKNIYLQKRIGTFSTFSSPNEDISGPTPSSQMLTQFLATKIVIDRFINDEGETVIKPSSVQQSVPAWLIFGMFFIMIPLSNVMTGERQTNTITRLRLAKSSAFSLLFAKLIPYFMINQFQFIGMIALGIYFLPIFGIEGFHLYGAFWHYGLLSIAISLSALGYALLVSVLAKTPEHAVVLGGGGNIIMAALGGIMVPSYMMPETMQTISLISPMSWSLKAFHNLLLNQYDFSRILPEWCLLIVFATVFLTLASIIYCRQLKK</sequence>
<name>A0ABP9N3Q1_9GAMM</name>
<protein>
    <submittedName>
        <fullName evidence="8">ABC transporter permease</fullName>
    </submittedName>
</protein>
<comment type="subcellular location">
    <subcellularLocation>
        <location evidence="1">Cell membrane</location>
        <topology evidence="1">Multi-pass membrane protein</topology>
    </subcellularLocation>
</comment>
<dbReference type="Pfam" id="PF12698">
    <property type="entry name" value="ABC2_membrane_3"/>
    <property type="match status" value="1"/>
</dbReference>
<feature type="transmembrane region" description="Helical" evidence="6">
    <location>
        <begin position="198"/>
        <end position="219"/>
    </location>
</feature>
<dbReference type="PANTHER" id="PTHR30294:SF38">
    <property type="entry name" value="TRANSPORT PERMEASE PROTEIN"/>
    <property type="match status" value="1"/>
</dbReference>
<feature type="transmembrane region" description="Helical" evidence="6">
    <location>
        <begin position="284"/>
        <end position="305"/>
    </location>
</feature>
<dbReference type="Proteomes" id="UP001500171">
    <property type="component" value="Unassembled WGS sequence"/>
</dbReference>
<feature type="transmembrane region" description="Helical" evidence="6">
    <location>
        <begin position="311"/>
        <end position="330"/>
    </location>
</feature>
<comment type="caution">
    <text evidence="8">The sequence shown here is derived from an EMBL/GenBank/DDBJ whole genome shotgun (WGS) entry which is preliminary data.</text>
</comment>
<feature type="transmembrane region" description="Helical" evidence="6">
    <location>
        <begin position="372"/>
        <end position="391"/>
    </location>
</feature>